<name>V6U0H9_GIAIN</name>
<evidence type="ECO:0000256" key="2">
    <source>
        <dbReference type="SAM" id="MobiDB-lite"/>
    </source>
</evidence>
<dbReference type="EMBL" id="AHHH01000071">
    <property type="protein sequence ID" value="ESU42750.1"/>
    <property type="molecule type" value="Genomic_DNA"/>
</dbReference>
<keyword evidence="1" id="KW-0040">ANK repeat</keyword>
<dbReference type="PROSITE" id="PS50088">
    <property type="entry name" value="ANK_REPEAT"/>
    <property type="match status" value="1"/>
</dbReference>
<evidence type="ECO:0000256" key="1">
    <source>
        <dbReference type="PROSITE-ProRule" id="PRU00023"/>
    </source>
</evidence>
<protein>
    <submittedName>
        <fullName evidence="3">Ankyrin repeat protein</fullName>
    </submittedName>
</protein>
<feature type="compositionally biased region" description="Low complexity" evidence="2">
    <location>
        <begin position="161"/>
        <end position="171"/>
    </location>
</feature>
<comment type="caution">
    <text evidence="3">The sequence shown here is derived from an EMBL/GenBank/DDBJ whole genome shotgun (WGS) entry which is preliminary data.</text>
</comment>
<dbReference type="OrthoDB" id="10252298at2759"/>
<accession>V6U0H9</accession>
<dbReference type="PANTHER" id="PTHR24184:SF11">
    <property type="entry name" value="ANKYRIN REPEAT AND SOCS BOX CONTAINING 3"/>
    <property type="match status" value="1"/>
</dbReference>
<feature type="repeat" description="ANK" evidence="1">
    <location>
        <begin position="583"/>
        <end position="615"/>
    </location>
</feature>
<dbReference type="AlphaFoldDB" id="V6U0H9"/>
<dbReference type="PANTHER" id="PTHR24184">
    <property type="entry name" value="SI:CH211-189E2.2"/>
    <property type="match status" value="1"/>
</dbReference>
<gene>
    <name evidence="3" type="ORF">GSB_14601</name>
</gene>
<dbReference type="Gene3D" id="1.25.40.20">
    <property type="entry name" value="Ankyrin repeat-containing domain"/>
    <property type="match status" value="1"/>
</dbReference>
<evidence type="ECO:0000313" key="4">
    <source>
        <dbReference type="Proteomes" id="UP000018040"/>
    </source>
</evidence>
<dbReference type="SUPFAM" id="SSF48403">
    <property type="entry name" value="Ankyrin repeat"/>
    <property type="match status" value="1"/>
</dbReference>
<dbReference type="VEuPathDB" id="GiardiaDB:QR46_3805"/>
<reference evidence="3 4" key="2">
    <citation type="journal article" date="2013" name="Genome Biol. Evol.">
        <title>Genome sequencing of Giardia lamblia genotypes A2 and B isolates (DH and GS) and comparative analysis with the genomes of genotypes A1 and E (WB and Pig).</title>
        <authorList>
            <person name="Adam R.D."/>
            <person name="Dahlstrom E.W."/>
            <person name="Martens C.A."/>
            <person name="Bruno D.P."/>
            <person name="Barbian K.D."/>
            <person name="Ricklefs S.M."/>
            <person name="Hernandez M.M."/>
            <person name="Narla N.P."/>
            <person name="Patel R.B."/>
            <person name="Porcella S.F."/>
            <person name="Nash T.E."/>
        </authorList>
    </citation>
    <scope>NUCLEOTIDE SEQUENCE [LARGE SCALE GENOMIC DNA]</scope>
    <source>
        <strain evidence="3 4">GS</strain>
    </source>
</reference>
<dbReference type="VEuPathDB" id="GiardiaDB:GL50581_2386"/>
<dbReference type="Pfam" id="PF12796">
    <property type="entry name" value="Ank_2"/>
    <property type="match status" value="1"/>
</dbReference>
<dbReference type="InterPro" id="IPR036770">
    <property type="entry name" value="Ankyrin_rpt-contain_sf"/>
</dbReference>
<sequence>MLYGYIPVYCVGPSLLQYDMFYSSGDVILHMVRSNNIFWGHSCLKFEMIGRPASPLILLVLKRDNNKLKESLDLWVTNRDKTGRTALLYAITTSFKEAIFQLLPYEADIRDHDGNGVRELCDDPEVLALLDEQEASLETSLRVQMPSPLAKSPPFRSGMPSSSTLSSPNSSLLVERLDQPGSSLLHQQQQQHQHTRSPSTEIILDAMQRPVGVLPAPTSLVSSQNAACTARVPSLNQSYILRSLQLCTNAELFFTTSSLTYSTSELQPDSIRSLLVAIKAFQHPNISPYARLVYLEERNRVVLLPKAIPNAPSLMAKLHELKAQQTKFTDFELTSLFVTLLSIGKAVFETRFVRLLDLSALLHPCNIAYLGNSCFMLRLLPLKYNFQKVMEELGPNLSPNASFKEGAWNQFCLNLTSFIVSYVHMDLTSNYVVGFHVSHPDYPALSKTVSSLLYKEVPRDVAPRSSRRSSADGTHRRSFLFKTSNDDEFASAQPNLVGQDSSKGDDLLKQKRVQSLSHIDELITNRSGTPTLNRSPSPPASKKIVAIDINSEPLATDLMLAASTGDLAGVVKAKQLLRLQDSNGHTALMYAAAAGHLSVIGLLLGDEHDILDHNGNGPEEYASSATIRRRILAYRSTRPE</sequence>
<organism evidence="3 4">
    <name type="scientific">Giardia intestinalis</name>
    <name type="common">Giardia lamblia</name>
    <dbReference type="NCBI Taxonomy" id="5741"/>
    <lineage>
        <taxon>Eukaryota</taxon>
        <taxon>Metamonada</taxon>
        <taxon>Diplomonadida</taxon>
        <taxon>Hexamitidae</taxon>
        <taxon>Giardiinae</taxon>
        <taxon>Giardia</taxon>
    </lineage>
</organism>
<proteinExistence type="predicted"/>
<dbReference type="VEuPathDB" id="GiardiaDB:GL50803_0014601"/>
<dbReference type="VEuPathDB" id="GiardiaDB:DHA2_14601"/>
<feature type="region of interest" description="Disordered" evidence="2">
    <location>
        <begin position="141"/>
        <end position="171"/>
    </location>
</feature>
<dbReference type="PROSITE" id="PS50297">
    <property type="entry name" value="ANK_REP_REGION"/>
    <property type="match status" value="1"/>
</dbReference>
<dbReference type="InterPro" id="IPR002110">
    <property type="entry name" value="Ankyrin_rpt"/>
</dbReference>
<dbReference type="Proteomes" id="UP000018040">
    <property type="component" value="Unassembled WGS sequence"/>
</dbReference>
<dbReference type="SMART" id="SM00248">
    <property type="entry name" value="ANK"/>
    <property type="match status" value="2"/>
</dbReference>
<reference evidence="4" key="1">
    <citation type="submission" date="2012-02" db="EMBL/GenBank/DDBJ databases">
        <title>Genome sequencing of Giardia lamblia Genotypes A2 and B isolates (DH and GS) and comparative analysis with the genomes of Genotypes A1 and E (WB and Pig).</title>
        <authorList>
            <person name="Adam R."/>
            <person name="Dahlstrom E."/>
            <person name="Martens C."/>
            <person name="Bruno D."/>
            <person name="Barbian K."/>
            <person name="Porcella S.F."/>
            <person name="Nash T."/>
        </authorList>
    </citation>
    <scope>NUCLEOTIDE SEQUENCE</scope>
    <source>
        <strain evidence="4">GS</strain>
    </source>
</reference>
<evidence type="ECO:0000313" key="3">
    <source>
        <dbReference type="EMBL" id="ESU42750.1"/>
    </source>
</evidence>